<dbReference type="AlphaFoldDB" id="A0A831VTN4"/>
<dbReference type="InterPro" id="IPR004590">
    <property type="entry name" value="ssDNA_annealing_RecT"/>
</dbReference>
<feature type="compositionally biased region" description="Basic and acidic residues" evidence="1">
    <location>
        <begin position="361"/>
        <end position="374"/>
    </location>
</feature>
<feature type="region of interest" description="Disordered" evidence="1">
    <location>
        <begin position="282"/>
        <end position="398"/>
    </location>
</feature>
<dbReference type="EMBL" id="DRGL01000013">
    <property type="protein sequence ID" value="HEA19684.1"/>
    <property type="molecule type" value="Genomic_DNA"/>
</dbReference>
<reference evidence="2" key="1">
    <citation type="journal article" date="2020" name="mSystems">
        <title>Genome- and Community-Level Interaction Insights into Carbon Utilization and Element Cycling Functions of Hydrothermarchaeota in Hydrothermal Sediment.</title>
        <authorList>
            <person name="Zhou Z."/>
            <person name="Liu Y."/>
            <person name="Xu W."/>
            <person name="Pan J."/>
            <person name="Luo Z.H."/>
            <person name="Li M."/>
        </authorList>
    </citation>
    <scope>NUCLEOTIDE SEQUENCE [LARGE SCALE GENOMIC DNA]</scope>
    <source>
        <strain evidence="2">HyVt-345</strain>
    </source>
</reference>
<dbReference type="GO" id="GO:0003677">
    <property type="term" value="F:DNA binding"/>
    <property type="evidence" value="ECO:0007669"/>
    <property type="project" value="InterPro"/>
</dbReference>
<gene>
    <name evidence="2" type="ORF">ENH87_02050</name>
</gene>
<sequence>MTTRSDEAKNILGKKDGGNNDTAQASVPKTMKGMKTTGIHGLIDMYKLQIAQAVPKHVTPERIIQIATTVISRNPSIQKCTTSSIIGAVMQSAILGLDPTPALGQCAFVPYFNSKAGSYECQYMTMYQGYIQLARRSGSIETVYAYVVYENDHFNYELGLNPKLEHRPLMEGDRGNRRFVYSVWKFKDGGYHFQVMSKEQVLKRRAVSKASSKKESPWNVWEDEMWCKTAILASKKYVPLSIEMQQAVASDESTLAPEMYKGGALDLNLLPEHVNAENVEEVEVVEDPPKEEKKTTQKTEEKTADDSDEKIEDKTGNQLKTESPAEMAEKDAANFEDKHVDTEQVEEGKLRHEVRKQMAASEKKQKPDGTKIAEESPADAGPDTPKDSDAPQMTTGQSKMYIADLLRVQVGNNPDKQKDWLEENCEKLFGQPDIRSWTNVSELWLEELEAEISKLAKP</sequence>
<feature type="compositionally biased region" description="Basic and acidic residues" evidence="1">
    <location>
        <begin position="327"/>
        <end position="351"/>
    </location>
</feature>
<dbReference type="InterPro" id="IPR018330">
    <property type="entry name" value="RecT_fam"/>
</dbReference>
<evidence type="ECO:0000313" key="2">
    <source>
        <dbReference type="EMBL" id="HEA19684.1"/>
    </source>
</evidence>
<dbReference type="GO" id="GO:0006259">
    <property type="term" value="P:DNA metabolic process"/>
    <property type="evidence" value="ECO:0007669"/>
    <property type="project" value="InterPro"/>
</dbReference>
<evidence type="ECO:0000256" key="1">
    <source>
        <dbReference type="SAM" id="MobiDB-lite"/>
    </source>
</evidence>
<feature type="compositionally biased region" description="Basic and acidic residues" evidence="1">
    <location>
        <begin position="287"/>
        <end position="315"/>
    </location>
</feature>
<proteinExistence type="predicted"/>
<dbReference type="NCBIfam" id="TIGR00616">
    <property type="entry name" value="rect"/>
    <property type="match status" value="1"/>
</dbReference>
<dbReference type="Pfam" id="PF03837">
    <property type="entry name" value="RecT"/>
    <property type="match status" value="1"/>
</dbReference>
<name>A0A831VTN4_9FLAO</name>
<protein>
    <recommendedName>
        <fullName evidence="3">Recombination protein RecT</fullName>
    </recommendedName>
</protein>
<accession>A0A831VTN4</accession>
<organism evidence="2">
    <name type="scientific">Pricia antarctica</name>
    <dbReference type="NCBI Taxonomy" id="641691"/>
    <lineage>
        <taxon>Bacteria</taxon>
        <taxon>Pseudomonadati</taxon>
        <taxon>Bacteroidota</taxon>
        <taxon>Flavobacteriia</taxon>
        <taxon>Flavobacteriales</taxon>
        <taxon>Flavobacteriaceae</taxon>
        <taxon>Pricia</taxon>
    </lineage>
</organism>
<comment type="caution">
    <text evidence="2">The sequence shown here is derived from an EMBL/GenBank/DDBJ whole genome shotgun (WGS) entry which is preliminary data.</text>
</comment>
<evidence type="ECO:0008006" key="3">
    <source>
        <dbReference type="Google" id="ProtNLM"/>
    </source>
</evidence>
<dbReference type="Proteomes" id="UP000886191">
    <property type="component" value="Unassembled WGS sequence"/>
</dbReference>
<feature type="compositionally biased region" description="Basic and acidic residues" evidence="1">
    <location>
        <begin position="1"/>
        <end position="18"/>
    </location>
</feature>
<feature type="region of interest" description="Disordered" evidence="1">
    <location>
        <begin position="1"/>
        <end position="26"/>
    </location>
</feature>